<evidence type="ECO:0000313" key="1">
    <source>
        <dbReference type="Proteomes" id="UP000095287"/>
    </source>
</evidence>
<dbReference type="WBParaSite" id="L893_g19073.t2">
    <property type="protein sequence ID" value="L893_g19073.t2"/>
    <property type="gene ID" value="L893_g19073"/>
</dbReference>
<keyword evidence="1" id="KW-1185">Reference proteome</keyword>
<dbReference type="CDD" id="cd00037">
    <property type="entry name" value="CLECT"/>
    <property type="match status" value="1"/>
</dbReference>
<dbReference type="Proteomes" id="UP000095287">
    <property type="component" value="Unplaced"/>
</dbReference>
<accession>A0A1I7YRF7</accession>
<organism evidence="1 2">
    <name type="scientific">Steinernema glaseri</name>
    <dbReference type="NCBI Taxonomy" id="37863"/>
    <lineage>
        <taxon>Eukaryota</taxon>
        <taxon>Metazoa</taxon>
        <taxon>Ecdysozoa</taxon>
        <taxon>Nematoda</taxon>
        <taxon>Chromadorea</taxon>
        <taxon>Rhabditida</taxon>
        <taxon>Tylenchina</taxon>
        <taxon>Panagrolaimomorpha</taxon>
        <taxon>Strongyloidoidea</taxon>
        <taxon>Steinernematidae</taxon>
        <taxon>Steinernema</taxon>
    </lineage>
</organism>
<dbReference type="Gene3D" id="3.10.100.10">
    <property type="entry name" value="Mannose-Binding Protein A, subunit A"/>
    <property type="match status" value="1"/>
</dbReference>
<dbReference type="InterPro" id="IPR016186">
    <property type="entry name" value="C-type_lectin-like/link_sf"/>
</dbReference>
<dbReference type="SUPFAM" id="SSF56436">
    <property type="entry name" value="C-type lectin-like"/>
    <property type="match status" value="1"/>
</dbReference>
<proteinExistence type="predicted"/>
<name>A0A1I7YRF7_9BILA</name>
<protein>
    <submittedName>
        <fullName evidence="2">C-type lectin domain-containing protein</fullName>
    </submittedName>
</protein>
<evidence type="ECO:0000313" key="2">
    <source>
        <dbReference type="WBParaSite" id="L893_g19073.t2"/>
    </source>
</evidence>
<reference evidence="2" key="1">
    <citation type="submission" date="2016-11" db="UniProtKB">
        <authorList>
            <consortium name="WormBaseParasite"/>
        </authorList>
    </citation>
    <scope>IDENTIFICATION</scope>
</reference>
<sequence>MFEKTQNALRINEAFRADKCAQRIRPSHMCTEQRDLVSYVRMDYVIHGSFSEKMIVNNLKQCPDRADRNDSFGFVLEREYGNGAFNYSCRILKEFHFLEKRNNSDYPWYYLQDKSSNNQCKDGPFPVSQVLQDRGQCDQKNDPKCQQLKDLDIHCKAVNTTGCTLSCGENEIRKAPDFTFCCPAYEKENGQKACCPDGERVIPGAKECCATITLPKGKQVCCPKKTFPGNDKNGIELCCPEKESCCPEGQEIATSSAEGVAICCPKGMTVIDGTSKCCLNDFDYTDVFGKCVGVVNFDRIPTSTKELMQLCADKKSSPVKIENEDQNKYLRGGKFRNALIGLAIPDDQEWAEDGFRWLVDGSKPTFVNWVAEEPNNGDGMSDEIERFVLLHNKGSKWKDVSSTDIEPFIICMAEAHEGSEY</sequence>
<dbReference type="AlphaFoldDB" id="A0A1I7YRF7"/>
<dbReference type="InterPro" id="IPR016187">
    <property type="entry name" value="CTDL_fold"/>
</dbReference>